<proteinExistence type="predicted"/>
<name>A0A0N5BFW4_STREA</name>
<evidence type="ECO:0000313" key="1">
    <source>
        <dbReference type="Proteomes" id="UP000046392"/>
    </source>
</evidence>
<organism evidence="1 2">
    <name type="scientific">Strongyloides papillosus</name>
    <name type="common">Intestinal threadworm</name>
    <dbReference type="NCBI Taxonomy" id="174720"/>
    <lineage>
        <taxon>Eukaryota</taxon>
        <taxon>Metazoa</taxon>
        <taxon>Ecdysozoa</taxon>
        <taxon>Nematoda</taxon>
        <taxon>Chromadorea</taxon>
        <taxon>Rhabditida</taxon>
        <taxon>Tylenchina</taxon>
        <taxon>Panagrolaimomorpha</taxon>
        <taxon>Strongyloidoidea</taxon>
        <taxon>Strongyloididae</taxon>
        <taxon>Strongyloides</taxon>
    </lineage>
</organism>
<keyword evidence="1" id="KW-1185">Reference proteome</keyword>
<dbReference type="Proteomes" id="UP000046392">
    <property type="component" value="Unplaced"/>
</dbReference>
<protein>
    <submittedName>
        <fullName evidence="2">Uncharacterized protein</fullName>
    </submittedName>
</protein>
<dbReference type="AlphaFoldDB" id="A0A0N5BFW4"/>
<sequence length="61" mass="7522">MYYDLFSQSFWVFCGSKKPKKSISRSTYFSIVVICYYYMEMKRKNFLLLEILTNLSIFRHR</sequence>
<evidence type="ECO:0000313" key="2">
    <source>
        <dbReference type="WBParaSite" id="SPAL_0000487550.1"/>
    </source>
</evidence>
<reference evidence="2" key="1">
    <citation type="submission" date="2017-02" db="UniProtKB">
        <authorList>
            <consortium name="WormBaseParasite"/>
        </authorList>
    </citation>
    <scope>IDENTIFICATION</scope>
</reference>
<accession>A0A0N5BFW4</accession>
<dbReference type="WBParaSite" id="SPAL_0000487550.1">
    <property type="protein sequence ID" value="SPAL_0000487550.1"/>
    <property type="gene ID" value="SPAL_0000487550"/>
</dbReference>